<reference evidence="1" key="2">
    <citation type="submission" date="2025-09" db="UniProtKB">
        <authorList>
            <consortium name="EnsemblPlants"/>
        </authorList>
    </citation>
    <scope>IDENTIFICATION</scope>
</reference>
<evidence type="ECO:0000313" key="1">
    <source>
        <dbReference type="EnsemblPlants" id="AVESA.00010b.r2.6CG1146140.1.CDS.1"/>
    </source>
</evidence>
<keyword evidence="2" id="KW-1185">Reference proteome</keyword>
<dbReference type="EnsemblPlants" id="AVESA.00010b.r2.6CG1146140.1">
    <property type="protein sequence ID" value="AVESA.00010b.r2.6CG1146140.1.CDS.1"/>
    <property type="gene ID" value="AVESA.00010b.r2.6CG1146140"/>
</dbReference>
<name>A0ACD5ZGT1_AVESA</name>
<accession>A0ACD5ZGT1</accession>
<protein>
    <submittedName>
        <fullName evidence="1">Uncharacterized protein</fullName>
    </submittedName>
</protein>
<proteinExistence type="predicted"/>
<organism evidence="1 2">
    <name type="scientific">Avena sativa</name>
    <name type="common">Oat</name>
    <dbReference type="NCBI Taxonomy" id="4498"/>
    <lineage>
        <taxon>Eukaryota</taxon>
        <taxon>Viridiplantae</taxon>
        <taxon>Streptophyta</taxon>
        <taxon>Embryophyta</taxon>
        <taxon>Tracheophyta</taxon>
        <taxon>Spermatophyta</taxon>
        <taxon>Magnoliopsida</taxon>
        <taxon>Liliopsida</taxon>
        <taxon>Poales</taxon>
        <taxon>Poaceae</taxon>
        <taxon>BOP clade</taxon>
        <taxon>Pooideae</taxon>
        <taxon>Poodae</taxon>
        <taxon>Poeae</taxon>
        <taxon>Poeae Chloroplast Group 1 (Aveneae type)</taxon>
        <taxon>Aveninae</taxon>
        <taxon>Avena</taxon>
    </lineage>
</organism>
<evidence type="ECO:0000313" key="2">
    <source>
        <dbReference type="Proteomes" id="UP001732700"/>
    </source>
</evidence>
<sequence>MFAWRLARDSLALRSNLTGRGMRLENKKCVICGREEEEGAHLFLRCGAVKEVWKEMNLAEVRRNLKRCAATRDVLDELWKLKETQRVEIIALWWTWWNLRNKVREGAAMIHASEVAVRVRILAADCLMFCKSERKIPWP</sequence>
<reference evidence="1" key="1">
    <citation type="submission" date="2021-05" db="EMBL/GenBank/DDBJ databases">
        <authorList>
            <person name="Scholz U."/>
            <person name="Mascher M."/>
            <person name="Fiebig A."/>
        </authorList>
    </citation>
    <scope>NUCLEOTIDE SEQUENCE [LARGE SCALE GENOMIC DNA]</scope>
</reference>
<dbReference type="Proteomes" id="UP001732700">
    <property type="component" value="Chromosome 6C"/>
</dbReference>